<proteinExistence type="predicted"/>
<dbReference type="AlphaFoldDB" id="V6SRH0"/>
<protein>
    <submittedName>
        <fullName evidence="1">Uncharacterized protein</fullName>
    </submittedName>
</protein>
<dbReference type="PATRIC" id="fig|1341181.4.peg.689"/>
<organism evidence="1 2">
    <name type="scientific">Flavobacterium limnosediminis JC2902</name>
    <dbReference type="NCBI Taxonomy" id="1341181"/>
    <lineage>
        <taxon>Bacteria</taxon>
        <taxon>Pseudomonadati</taxon>
        <taxon>Bacteroidota</taxon>
        <taxon>Flavobacteriia</taxon>
        <taxon>Flavobacteriales</taxon>
        <taxon>Flavobacteriaceae</taxon>
        <taxon>Flavobacterium</taxon>
    </lineage>
</organism>
<dbReference type="STRING" id="1341181.FLJC2902T_06940"/>
<gene>
    <name evidence="1" type="ORF">FLJC2902T_06940</name>
</gene>
<sequence>MILPELLSLKLTLSAITQLVIEKTKTINSNKVTFFIITNFPKNTK</sequence>
<dbReference type="Proteomes" id="UP000018004">
    <property type="component" value="Unassembled WGS sequence"/>
</dbReference>
<keyword evidence="2" id="KW-1185">Reference proteome</keyword>
<reference evidence="1 2" key="1">
    <citation type="submission" date="2013-08" db="EMBL/GenBank/DDBJ databases">
        <title>Flavobacterium limnosediminis JC2902 genome sequencing.</title>
        <authorList>
            <person name="Lee K."/>
            <person name="Yi H."/>
            <person name="Park S."/>
            <person name="Chun J."/>
        </authorList>
    </citation>
    <scope>NUCLEOTIDE SEQUENCE [LARGE SCALE GENOMIC DNA]</scope>
    <source>
        <strain evidence="1 2">JC2902</strain>
    </source>
</reference>
<name>V6SRH0_9FLAO</name>
<dbReference type="EMBL" id="AVGG01000002">
    <property type="protein sequence ID" value="ESU29298.1"/>
    <property type="molecule type" value="Genomic_DNA"/>
</dbReference>
<accession>V6SRH0</accession>
<evidence type="ECO:0000313" key="1">
    <source>
        <dbReference type="EMBL" id="ESU29298.1"/>
    </source>
</evidence>
<comment type="caution">
    <text evidence="1">The sequence shown here is derived from an EMBL/GenBank/DDBJ whole genome shotgun (WGS) entry which is preliminary data.</text>
</comment>
<evidence type="ECO:0000313" key="2">
    <source>
        <dbReference type="Proteomes" id="UP000018004"/>
    </source>
</evidence>